<evidence type="ECO:0000313" key="2">
    <source>
        <dbReference type="Proteomes" id="UP000465712"/>
    </source>
</evidence>
<dbReference type="RefSeq" id="WP_161446608.1">
    <property type="nucleotide sequence ID" value="NZ_WXWW01000266.1"/>
</dbReference>
<proteinExistence type="predicted"/>
<reference evidence="1 2" key="1">
    <citation type="submission" date="2017-05" db="EMBL/GenBank/DDBJ databases">
        <title>High clonality and local adaptation shapes Vibrionaceae linages within an endangered oasis.</title>
        <authorList>
            <person name="Vazquez-Rosas-Landa M."/>
        </authorList>
    </citation>
    <scope>NUCLEOTIDE SEQUENCE [LARGE SCALE GENOMIC DNA]</scope>
    <source>
        <strain evidence="1 2">P46_P4S1P180</strain>
    </source>
</reference>
<dbReference type="Pfam" id="PF20383">
    <property type="entry name" value="DUF6678"/>
    <property type="match status" value="1"/>
</dbReference>
<protein>
    <submittedName>
        <fullName evidence="1">Uncharacterized protein</fullName>
    </submittedName>
</protein>
<name>A0A7X5AVB7_9GAMM</name>
<comment type="caution">
    <text evidence="1">The sequence shown here is derived from an EMBL/GenBank/DDBJ whole genome shotgun (WGS) entry which is preliminary data.</text>
</comment>
<dbReference type="AlphaFoldDB" id="A0A7X5AVB7"/>
<dbReference type="InterPro" id="IPR046500">
    <property type="entry name" value="DUF6678"/>
</dbReference>
<sequence length="135" mass="15905">MKLDTKSKLKRYIECENISSVLNNTKWDRLFKELQKIDFTLDFQRKDLDQSEPGPDDWDADLYHVMGAWEQIEWLNIRALISHPKGDLIKPEIENNTQLLINALQQSGIPYCIYHDGIRIWGYLRPGISPEWEST</sequence>
<dbReference type="EMBL" id="WXWW01000266">
    <property type="protein sequence ID" value="NAW67276.1"/>
    <property type="molecule type" value="Genomic_DNA"/>
</dbReference>
<gene>
    <name evidence="1" type="ORF">CAG72_18935</name>
</gene>
<organism evidence="1 2">
    <name type="scientific">Photobacterium halotolerans</name>
    <dbReference type="NCBI Taxonomy" id="265726"/>
    <lineage>
        <taxon>Bacteria</taxon>
        <taxon>Pseudomonadati</taxon>
        <taxon>Pseudomonadota</taxon>
        <taxon>Gammaproteobacteria</taxon>
        <taxon>Vibrionales</taxon>
        <taxon>Vibrionaceae</taxon>
        <taxon>Photobacterium</taxon>
    </lineage>
</organism>
<evidence type="ECO:0000313" key="1">
    <source>
        <dbReference type="EMBL" id="NAW67276.1"/>
    </source>
</evidence>
<dbReference type="Proteomes" id="UP000465712">
    <property type="component" value="Unassembled WGS sequence"/>
</dbReference>
<accession>A0A7X5AVB7</accession>